<evidence type="ECO:0000313" key="2">
    <source>
        <dbReference type="EMBL" id="KAJ1121577.1"/>
    </source>
</evidence>
<organism evidence="2 3">
    <name type="scientific">Pleurodeles waltl</name>
    <name type="common">Iberian ribbed newt</name>
    <dbReference type="NCBI Taxonomy" id="8319"/>
    <lineage>
        <taxon>Eukaryota</taxon>
        <taxon>Metazoa</taxon>
        <taxon>Chordata</taxon>
        <taxon>Craniata</taxon>
        <taxon>Vertebrata</taxon>
        <taxon>Euteleostomi</taxon>
        <taxon>Amphibia</taxon>
        <taxon>Batrachia</taxon>
        <taxon>Caudata</taxon>
        <taxon>Salamandroidea</taxon>
        <taxon>Salamandridae</taxon>
        <taxon>Pleurodelinae</taxon>
        <taxon>Pleurodeles</taxon>
    </lineage>
</organism>
<accession>A0AAV7P2Z4</accession>
<evidence type="ECO:0000256" key="1">
    <source>
        <dbReference type="SAM" id="MobiDB-lite"/>
    </source>
</evidence>
<keyword evidence="3" id="KW-1185">Reference proteome</keyword>
<feature type="compositionally biased region" description="Basic residues" evidence="1">
    <location>
        <begin position="84"/>
        <end position="94"/>
    </location>
</feature>
<proteinExistence type="predicted"/>
<sequence length="124" mass="13616">MLRWDIAIRGCKARSLLGRGRHRSRPPSRLPGSVYFVAYCRRWVHSARLGFHGELPSQVELPSSPCGCGYLQVAQMSPDQNRTGRNHSARRGGRGPRGEGRGEGGGAQACPSPSAKYRQVTLCR</sequence>
<feature type="region of interest" description="Disordered" evidence="1">
    <location>
        <begin position="77"/>
        <end position="124"/>
    </location>
</feature>
<dbReference type="AlphaFoldDB" id="A0AAV7P2Z4"/>
<evidence type="ECO:0000313" key="3">
    <source>
        <dbReference type="Proteomes" id="UP001066276"/>
    </source>
</evidence>
<name>A0AAV7P2Z4_PLEWA</name>
<dbReference type="Proteomes" id="UP001066276">
    <property type="component" value="Chromosome 7"/>
</dbReference>
<reference evidence="2" key="1">
    <citation type="journal article" date="2022" name="bioRxiv">
        <title>Sequencing and chromosome-scale assembly of the giantPleurodeles waltlgenome.</title>
        <authorList>
            <person name="Brown T."/>
            <person name="Elewa A."/>
            <person name="Iarovenko S."/>
            <person name="Subramanian E."/>
            <person name="Araus A.J."/>
            <person name="Petzold A."/>
            <person name="Susuki M."/>
            <person name="Suzuki K.-i.T."/>
            <person name="Hayashi T."/>
            <person name="Toyoda A."/>
            <person name="Oliveira C."/>
            <person name="Osipova E."/>
            <person name="Leigh N.D."/>
            <person name="Simon A."/>
            <person name="Yun M.H."/>
        </authorList>
    </citation>
    <scope>NUCLEOTIDE SEQUENCE</scope>
    <source>
        <strain evidence="2">20211129_DDA</strain>
        <tissue evidence="2">Liver</tissue>
    </source>
</reference>
<protein>
    <submittedName>
        <fullName evidence="2">Uncharacterized protein</fullName>
    </submittedName>
</protein>
<comment type="caution">
    <text evidence="2">The sequence shown here is derived from an EMBL/GenBank/DDBJ whole genome shotgun (WGS) entry which is preliminary data.</text>
</comment>
<gene>
    <name evidence="2" type="ORF">NDU88_000098</name>
</gene>
<dbReference type="EMBL" id="JANPWB010000011">
    <property type="protein sequence ID" value="KAJ1121577.1"/>
    <property type="molecule type" value="Genomic_DNA"/>
</dbReference>